<gene>
    <name evidence="1" type="ORF">L1987_72442</name>
</gene>
<name>A0ACB9AV82_9ASTR</name>
<sequence length="98" mass="11480">MGIALVLWTLGALHTGPTHINLFDQRLFQCYVTPIHNHLFYKFSVKLNERTEICRPCDLQRQTNQTSYKILIFSLCFFTFLHRIGSFQKFLKKLGPSS</sequence>
<accession>A0ACB9AV82</accession>
<comment type="caution">
    <text evidence="1">The sequence shown here is derived from an EMBL/GenBank/DDBJ whole genome shotgun (WGS) entry which is preliminary data.</text>
</comment>
<dbReference type="EMBL" id="CM042041">
    <property type="protein sequence ID" value="KAI3713855.1"/>
    <property type="molecule type" value="Genomic_DNA"/>
</dbReference>
<keyword evidence="2" id="KW-1185">Reference proteome</keyword>
<evidence type="ECO:0000313" key="1">
    <source>
        <dbReference type="EMBL" id="KAI3713855.1"/>
    </source>
</evidence>
<organism evidence="1 2">
    <name type="scientific">Smallanthus sonchifolius</name>
    <dbReference type="NCBI Taxonomy" id="185202"/>
    <lineage>
        <taxon>Eukaryota</taxon>
        <taxon>Viridiplantae</taxon>
        <taxon>Streptophyta</taxon>
        <taxon>Embryophyta</taxon>
        <taxon>Tracheophyta</taxon>
        <taxon>Spermatophyta</taxon>
        <taxon>Magnoliopsida</taxon>
        <taxon>eudicotyledons</taxon>
        <taxon>Gunneridae</taxon>
        <taxon>Pentapetalae</taxon>
        <taxon>asterids</taxon>
        <taxon>campanulids</taxon>
        <taxon>Asterales</taxon>
        <taxon>Asteraceae</taxon>
        <taxon>Asteroideae</taxon>
        <taxon>Heliantheae alliance</taxon>
        <taxon>Millerieae</taxon>
        <taxon>Smallanthus</taxon>
    </lineage>
</organism>
<evidence type="ECO:0000313" key="2">
    <source>
        <dbReference type="Proteomes" id="UP001056120"/>
    </source>
</evidence>
<reference evidence="1 2" key="2">
    <citation type="journal article" date="2022" name="Mol. Ecol. Resour.">
        <title>The genomes of chicory, endive, great burdock and yacon provide insights into Asteraceae paleo-polyploidization history and plant inulin production.</title>
        <authorList>
            <person name="Fan W."/>
            <person name="Wang S."/>
            <person name="Wang H."/>
            <person name="Wang A."/>
            <person name="Jiang F."/>
            <person name="Liu H."/>
            <person name="Zhao H."/>
            <person name="Xu D."/>
            <person name="Zhang Y."/>
        </authorList>
    </citation>
    <scope>NUCLEOTIDE SEQUENCE [LARGE SCALE GENOMIC DNA]</scope>
    <source>
        <strain evidence="2">cv. Yunnan</strain>
        <tissue evidence="1">Leaves</tissue>
    </source>
</reference>
<proteinExistence type="predicted"/>
<protein>
    <submittedName>
        <fullName evidence="1">Uncharacterized protein</fullName>
    </submittedName>
</protein>
<reference evidence="2" key="1">
    <citation type="journal article" date="2022" name="Mol. Ecol. Resour.">
        <title>The genomes of chicory, endive, great burdock and yacon provide insights into Asteraceae palaeo-polyploidization history and plant inulin production.</title>
        <authorList>
            <person name="Fan W."/>
            <person name="Wang S."/>
            <person name="Wang H."/>
            <person name="Wang A."/>
            <person name="Jiang F."/>
            <person name="Liu H."/>
            <person name="Zhao H."/>
            <person name="Xu D."/>
            <person name="Zhang Y."/>
        </authorList>
    </citation>
    <scope>NUCLEOTIDE SEQUENCE [LARGE SCALE GENOMIC DNA]</scope>
    <source>
        <strain evidence="2">cv. Yunnan</strain>
    </source>
</reference>
<dbReference type="Proteomes" id="UP001056120">
    <property type="component" value="Linkage Group LG24"/>
</dbReference>